<name>A0A0A9FFH9_ARUDO</name>
<accession>A0A0A9FFH9</accession>
<reference evidence="1" key="2">
    <citation type="journal article" date="2015" name="Data Brief">
        <title>Shoot transcriptome of the giant reed, Arundo donax.</title>
        <authorList>
            <person name="Barrero R.A."/>
            <person name="Guerrero F.D."/>
            <person name="Moolhuijzen P."/>
            <person name="Goolsby J.A."/>
            <person name="Tidwell J."/>
            <person name="Bellgard S.E."/>
            <person name="Bellgard M.I."/>
        </authorList>
    </citation>
    <scope>NUCLEOTIDE SEQUENCE</scope>
    <source>
        <tissue evidence="1">Shoot tissue taken approximately 20 cm above the soil surface</tissue>
    </source>
</reference>
<dbReference type="EMBL" id="GBRH01190888">
    <property type="protein sequence ID" value="JAE07008.1"/>
    <property type="molecule type" value="Transcribed_RNA"/>
</dbReference>
<protein>
    <submittedName>
        <fullName evidence="1">Uncharacterized protein</fullName>
    </submittedName>
</protein>
<reference evidence="1" key="1">
    <citation type="submission" date="2014-09" db="EMBL/GenBank/DDBJ databases">
        <authorList>
            <person name="Magalhaes I.L.F."/>
            <person name="Oliveira U."/>
            <person name="Santos F.R."/>
            <person name="Vidigal T.H.D.A."/>
            <person name="Brescovit A.D."/>
            <person name="Santos A.J."/>
        </authorList>
    </citation>
    <scope>NUCLEOTIDE SEQUENCE</scope>
    <source>
        <tissue evidence="1">Shoot tissue taken approximately 20 cm above the soil surface</tissue>
    </source>
</reference>
<sequence>MEQPPLCFSSASL</sequence>
<evidence type="ECO:0000313" key="1">
    <source>
        <dbReference type="EMBL" id="JAE07008.1"/>
    </source>
</evidence>
<proteinExistence type="predicted"/>
<organism evidence="1">
    <name type="scientific">Arundo donax</name>
    <name type="common">Giant reed</name>
    <name type="synonym">Donax arundinaceus</name>
    <dbReference type="NCBI Taxonomy" id="35708"/>
    <lineage>
        <taxon>Eukaryota</taxon>
        <taxon>Viridiplantae</taxon>
        <taxon>Streptophyta</taxon>
        <taxon>Embryophyta</taxon>
        <taxon>Tracheophyta</taxon>
        <taxon>Spermatophyta</taxon>
        <taxon>Magnoliopsida</taxon>
        <taxon>Liliopsida</taxon>
        <taxon>Poales</taxon>
        <taxon>Poaceae</taxon>
        <taxon>PACMAD clade</taxon>
        <taxon>Arundinoideae</taxon>
        <taxon>Arundineae</taxon>
        <taxon>Arundo</taxon>
    </lineage>
</organism>